<name>D7DRC0_METV3</name>
<dbReference type="EMBL" id="CP002057">
    <property type="protein sequence ID" value="ADI35740.1"/>
    <property type="molecule type" value="Genomic_DNA"/>
</dbReference>
<dbReference type="AlphaFoldDB" id="D7DRC0"/>
<dbReference type="KEGG" id="mvo:Mvol_0020"/>
<dbReference type="EMBL" id="CP002057">
    <property type="protein sequence ID" value="ADI35680.1"/>
    <property type="molecule type" value="Genomic_DNA"/>
</dbReference>
<protein>
    <submittedName>
        <fullName evidence="1">Uncharacterized protein</fullName>
    </submittedName>
</protein>
<keyword evidence="3" id="KW-1185">Reference proteome</keyword>
<organism evidence="1 3">
    <name type="scientific">Methanococcus voltae (strain ATCC BAA-1334 / A3)</name>
    <dbReference type="NCBI Taxonomy" id="456320"/>
    <lineage>
        <taxon>Archaea</taxon>
        <taxon>Methanobacteriati</taxon>
        <taxon>Methanobacteriota</taxon>
        <taxon>Methanomada group</taxon>
        <taxon>Methanococci</taxon>
        <taxon>Methanococcales</taxon>
        <taxon>Methanococcaceae</taxon>
        <taxon>Methanococcus</taxon>
    </lineage>
</organism>
<dbReference type="KEGG" id="mvo:Mvol_0080"/>
<evidence type="ECO:0000313" key="1">
    <source>
        <dbReference type="EMBL" id="ADI35680.1"/>
    </source>
</evidence>
<evidence type="ECO:0000313" key="3">
    <source>
        <dbReference type="Proteomes" id="UP000007722"/>
    </source>
</evidence>
<gene>
    <name evidence="1" type="ordered locus">Mvol_0020</name>
    <name evidence="2" type="ordered locus">Mvol_0080</name>
</gene>
<dbReference type="InParanoid" id="D7DRC0"/>
<dbReference type="STRING" id="456320.Mvol_0020"/>
<proteinExistence type="predicted"/>
<sequence>MIINKFKRISNYYVNNYPHQNIGRLIARGGEYLKNIISISGQGTYYNINSPTNSTNKVGLSTTKTNIDTLLTNEINILYHNSDTLNLAIYEDDELIFFSNGISGGIFLILEKNESSTYTATTNGSADLFERNITKINQTQNFTENFTENFSKYPQDTTTQNNLIFCVGEGQIEIFSKRTVDTDPTDFIDVIE</sequence>
<dbReference type="Proteomes" id="UP000007722">
    <property type="component" value="Chromosome"/>
</dbReference>
<evidence type="ECO:0000313" key="2">
    <source>
        <dbReference type="EMBL" id="ADI35740.1"/>
    </source>
</evidence>
<reference evidence="1 3" key="1">
    <citation type="submission" date="2010-05" db="EMBL/GenBank/DDBJ databases">
        <title>Complete sequence of Methanococcus voltae A3.</title>
        <authorList>
            <consortium name="US DOE Joint Genome Institute"/>
            <person name="Lucas S."/>
            <person name="Copeland A."/>
            <person name="Lapidus A."/>
            <person name="Cheng J.-F."/>
            <person name="Bruce D."/>
            <person name="Goodwin L."/>
            <person name="Pitluck S."/>
            <person name="Lowry S."/>
            <person name="Clum A."/>
            <person name="Land M."/>
            <person name="Hauser L."/>
            <person name="Kyrpides N."/>
            <person name="Mikhailova N."/>
            <person name="Whitman W.B."/>
            <person name="Woyke T."/>
        </authorList>
    </citation>
    <scope>NUCLEOTIDE SEQUENCE [LARGE SCALE GENOMIC DNA]</scope>
    <source>
        <strain evidence="1">A3</strain>
        <strain evidence="3">ATCC BAA-1334 / A3</strain>
    </source>
</reference>
<accession>D7DRC0</accession>
<dbReference type="HOGENOM" id="CLU_1412389_0_0_2"/>